<dbReference type="RefSeq" id="WP_344930611.1">
    <property type="nucleotide sequence ID" value="NZ_BAABCW010000027.1"/>
</dbReference>
<keyword evidence="2" id="KW-1185">Reference proteome</keyword>
<organism evidence="1 2">
    <name type="scientific">Aquimarina addita</name>
    <dbReference type="NCBI Taxonomy" id="870485"/>
    <lineage>
        <taxon>Bacteria</taxon>
        <taxon>Pseudomonadati</taxon>
        <taxon>Bacteroidota</taxon>
        <taxon>Flavobacteriia</taxon>
        <taxon>Flavobacteriales</taxon>
        <taxon>Flavobacteriaceae</taxon>
        <taxon>Aquimarina</taxon>
    </lineage>
</organism>
<proteinExistence type="predicted"/>
<reference evidence="2" key="1">
    <citation type="journal article" date="2019" name="Int. J. Syst. Evol. Microbiol.">
        <title>The Global Catalogue of Microorganisms (GCM) 10K type strain sequencing project: providing services to taxonomists for standard genome sequencing and annotation.</title>
        <authorList>
            <consortium name="The Broad Institute Genomics Platform"/>
            <consortium name="The Broad Institute Genome Sequencing Center for Infectious Disease"/>
            <person name="Wu L."/>
            <person name="Ma J."/>
        </authorList>
    </citation>
    <scope>NUCLEOTIDE SEQUENCE [LARGE SCALE GENOMIC DNA]</scope>
    <source>
        <strain evidence="2">JCM 17106</strain>
    </source>
</reference>
<dbReference type="Proteomes" id="UP001500459">
    <property type="component" value="Unassembled WGS sequence"/>
</dbReference>
<sequence>MNFFSKYLKKYKDKKELKKSNFGRDYGWYIEYEGKTIGELVDWKFTDMFWCSYKVAPLNGEWESIVFDEKKWQNCEFKFKNKKYNKYAENAFSGFAPGSLMETKTVGMRMLYFTEL</sequence>
<protein>
    <submittedName>
        <fullName evidence="1">Uncharacterized protein</fullName>
    </submittedName>
</protein>
<name>A0ABP6UTE4_9FLAO</name>
<evidence type="ECO:0000313" key="2">
    <source>
        <dbReference type="Proteomes" id="UP001500459"/>
    </source>
</evidence>
<accession>A0ABP6UTE4</accession>
<evidence type="ECO:0000313" key="1">
    <source>
        <dbReference type="EMBL" id="GAA3521968.1"/>
    </source>
</evidence>
<dbReference type="EMBL" id="BAABCW010000027">
    <property type="protein sequence ID" value="GAA3521968.1"/>
    <property type="molecule type" value="Genomic_DNA"/>
</dbReference>
<comment type="caution">
    <text evidence="1">The sequence shown here is derived from an EMBL/GenBank/DDBJ whole genome shotgun (WGS) entry which is preliminary data.</text>
</comment>
<gene>
    <name evidence="1" type="ORF">GCM10022393_40580</name>
</gene>